<accession>A0A432W7L9</accession>
<dbReference type="SUPFAM" id="SSF55486">
    <property type="entry name" value="Metalloproteases ('zincins'), catalytic domain"/>
    <property type="match status" value="1"/>
</dbReference>
<evidence type="ECO:0000313" key="3">
    <source>
        <dbReference type="Proteomes" id="UP000288293"/>
    </source>
</evidence>
<name>A0A432W7L9_9GAMM</name>
<dbReference type="OrthoDB" id="231241at2"/>
<feature type="region of interest" description="Disordered" evidence="1">
    <location>
        <begin position="24"/>
        <end position="47"/>
    </location>
</feature>
<gene>
    <name evidence="2" type="ORF">CWE09_04540</name>
</gene>
<reference evidence="2 3" key="1">
    <citation type="journal article" date="2011" name="Front. Microbiol.">
        <title>Genomic signatures of strain selection and enhancement in Bacillus atrophaeus var. globigii, a historical biowarfare simulant.</title>
        <authorList>
            <person name="Gibbons H.S."/>
            <person name="Broomall S.M."/>
            <person name="McNew L.A."/>
            <person name="Daligault H."/>
            <person name="Chapman C."/>
            <person name="Bruce D."/>
            <person name="Karavis M."/>
            <person name="Krepps M."/>
            <person name="McGregor P.A."/>
            <person name="Hong C."/>
            <person name="Park K.H."/>
            <person name="Akmal A."/>
            <person name="Feldman A."/>
            <person name="Lin J.S."/>
            <person name="Chang W.E."/>
            <person name="Higgs B.W."/>
            <person name="Demirev P."/>
            <person name="Lindquist J."/>
            <person name="Liem A."/>
            <person name="Fochler E."/>
            <person name="Read T.D."/>
            <person name="Tapia R."/>
            <person name="Johnson S."/>
            <person name="Bishop-Lilly K.A."/>
            <person name="Detter C."/>
            <person name="Han C."/>
            <person name="Sozhamannan S."/>
            <person name="Rosenzweig C.N."/>
            <person name="Skowronski E.W."/>
        </authorList>
    </citation>
    <scope>NUCLEOTIDE SEQUENCE [LARGE SCALE GENOMIC DNA]</scope>
    <source>
        <strain evidence="2 3">MLST1</strain>
    </source>
</reference>
<organism evidence="2 3">
    <name type="scientific">Aliidiomarina minuta</name>
    <dbReference type="NCBI Taxonomy" id="880057"/>
    <lineage>
        <taxon>Bacteria</taxon>
        <taxon>Pseudomonadati</taxon>
        <taxon>Pseudomonadota</taxon>
        <taxon>Gammaproteobacteria</taxon>
        <taxon>Alteromonadales</taxon>
        <taxon>Idiomarinaceae</taxon>
        <taxon>Aliidiomarina</taxon>
    </lineage>
</organism>
<proteinExistence type="predicted"/>
<evidence type="ECO:0000256" key="1">
    <source>
        <dbReference type="SAM" id="MobiDB-lite"/>
    </source>
</evidence>
<keyword evidence="3" id="KW-1185">Reference proteome</keyword>
<protein>
    <submittedName>
        <fullName evidence="2">Uncharacterized protein</fullName>
    </submittedName>
</protein>
<comment type="caution">
    <text evidence="2">The sequence shown here is derived from an EMBL/GenBank/DDBJ whole genome shotgun (WGS) entry which is preliminary data.</text>
</comment>
<sequence>MTFRNVSSGLAVLFLMIGCGGGSDDDSSTDTGGTTPPITDPDDGQPPADCSGCVLTADVDDFAYSPYTDMLERAYLGESIYITGSENVSWEALQELGDMIDTMVQYRPDMVDRLRDFGTFYSVYGRNEDLCDIPYFEEWHHLDNYCAGGGVAGFRDNPTATCSERNILALPNDPYQRGQDTGENTCLHEMAHIVMNVYMEDYQRDEVRRRHEEVLGTDLWIKGNGQEAFARSNADEFWAELSQVYFNANYNIDHHTHNGVNGADEFKDYDPVSYQLIESVYIQPADLR</sequence>
<dbReference type="RefSeq" id="WP_126802815.1">
    <property type="nucleotide sequence ID" value="NZ_PIPL01000001.1"/>
</dbReference>
<dbReference type="EMBL" id="PIPL01000001">
    <property type="protein sequence ID" value="RUO25999.1"/>
    <property type="molecule type" value="Genomic_DNA"/>
</dbReference>
<evidence type="ECO:0000313" key="2">
    <source>
        <dbReference type="EMBL" id="RUO25999.1"/>
    </source>
</evidence>
<dbReference type="AlphaFoldDB" id="A0A432W7L9"/>
<dbReference type="PROSITE" id="PS51257">
    <property type="entry name" value="PROKAR_LIPOPROTEIN"/>
    <property type="match status" value="1"/>
</dbReference>
<dbReference type="Proteomes" id="UP000288293">
    <property type="component" value="Unassembled WGS sequence"/>
</dbReference>